<gene>
    <name evidence="8" type="ORF">PENANT_c148G09481</name>
</gene>
<comment type="subcellular location">
    <subcellularLocation>
        <location evidence="1">Nucleus</location>
    </subcellularLocation>
</comment>
<dbReference type="InterPro" id="IPR008906">
    <property type="entry name" value="HATC_C_dom"/>
</dbReference>
<feature type="domain" description="HAT C-terminal dimerisation" evidence="7">
    <location>
        <begin position="583"/>
        <end position="657"/>
    </location>
</feature>
<proteinExistence type="predicted"/>
<name>A0A1V6PFP4_9EURO</name>
<keyword evidence="4" id="KW-0862">Zinc</keyword>
<dbReference type="AlphaFoldDB" id="A0A1V6PFP4"/>
<evidence type="ECO:0000256" key="6">
    <source>
        <dbReference type="SAM" id="MobiDB-lite"/>
    </source>
</evidence>
<evidence type="ECO:0000256" key="3">
    <source>
        <dbReference type="ARBA" id="ARBA00022771"/>
    </source>
</evidence>
<dbReference type="PANTHER" id="PTHR46481:SF10">
    <property type="entry name" value="ZINC FINGER BED DOMAIN-CONTAINING PROTEIN 39"/>
    <property type="match status" value="1"/>
</dbReference>
<feature type="compositionally biased region" description="Acidic residues" evidence="6">
    <location>
        <begin position="699"/>
        <end position="711"/>
    </location>
</feature>
<organism evidence="8 9">
    <name type="scientific">Penicillium antarcticum</name>
    <dbReference type="NCBI Taxonomy" id="416450"/>
    <lineage>
        <taxon>Eukaryota</taxon>
        <taxon>Fungi</taxon>
        <taxon>Dikarya</taxon>
        <taxon>Ascomycota</taxon>
        <taxon>Pezizomycotina</taxon>
        <taxon>Eurotiomycetes</taxon>
        <taxon>Eurotiomycetidae</taxon>
        <taxon>Eurotiales</taxon>
        <taxon>Aspergillaceae</taxon>
        <taxon>Penicillium</taxon>
    </lineage>
</organism>
<keyword evidence="2" id="KW-0479">Metal-binding</keyword>
<keyword evidence="3" id="KW-0863">Zinc-finger</keyword>
<dbReference type="InterPro" id="IPR012337">
    <property type="entry name" value="RNaseH-like_sf"/>
</dbReference>
<evidence type="ECO:0000256" key="5">
    <source>
        <dbReference type="ARBA" id="ARBA00023242"/>
    </source>
</evidence>
<evidence type="ECO:0000256" key="1">
    <source>
        <dbReference type="ARBA" id="ARBA00004123"/>
    </source>
</evidence>
<evidence type="ECO:0000313" key="9">
    <source>
        <dbReference type="Proteomes" id="UP000191672"/>
    </source>
</evidence>
<dbReference type="Pfam" id="PF05699">
    <property type="entry name" value="Dimer_Tnp_hAT"/>
    <property type="match status" value="1"/>
</dbReference>
<dbReference type="GO" id="GO:0046983">
    <property type="term" value="F:protein dimerization activity"/>
    <property type="evidence" value="ECO:0007669"/>
    <property type="project" value="InterPro"/>
</dbReference>
<keyword evidence="5" id="KW-0539">Nucleus</keyword>
<dbReference type="GO" id="GO:0005634">
    <property type="term" value="C:nucleus"/>
    <property type="evidence" value="ECO:0007669"/>
    <property type="project" value="UniProtKB-SubCell"/>
</dbReference>
<keyword evidence="9" id="KW-1185">Reference proteome</keyword>
<accession>A0A1V6PFP4</accession>
<dbReference type="GO" id="GO:0008270">
    <property type="term" value="F:zinc ion binding"/>
    <property type="evidence" value="ECO:0007669"/>
    <property type="project" value="UniProtKB-KW"/>
</dbReference>
<dbReference type="PANTHER" id="PTHR46481">
    <property type="entry name" value="ZINC FINGER BED DOMAIN-CONTAINING PROTEIN 4"/>
    <property type="match status" value="1"/>
</dbReference>
<evidence type="ECO:0000256" key="2">
    <source>
        <dbReference type="ARBA" id="ARBA00022723"/>
    </source>
</evidence>
<dbReference type="InterPro" id="IPR052035">
    <property type="entry name" value="ZnF_BED_domain_contain"/>
</dbReference>
<evidence type="ECO:0000313" key="8">
    <source>
        <dbReference type="EMBL" id="OQD75567.1"/>
    </source>
</evidence>
<dbReference type="Proteomes" id="UP000191672">
    <property type="component" value="Unassembled WGS sequence"/>
</dbReference>
<evidence type="ECO:0000259" key="7">
    <source>
        <dbReference type="Pfam" id="PF05699"/>
    </source>
</evidence>
<evidence type="ECO:0000256" key="4">
    <source>
        <dbReference type="ARBA" id="ARBA00022833"/>
    </source>
</evidence>
<protein>
    <recommendedName>
        <fullName evidence="7">HAT C-terminal dimerisation domain-containing protein</fullName>
    </recommendedName>
</protein>
<dbReference type="EMBL" id="MDYN01000148">
    <property type="protein sequence ID" value="OQD75567.1"/>
    <property type="molecule type" value="Genomic_DNA"/>
</dbReference>
<feature type="compositionally biased region" description="Acidic residues" evidence="6">
    <location>
        <begin position="739"/>
        <end position="750"/>
    </location>
</feature>
<comment type="caution">
    <text evidence="8">The sequence shown here is derived from an EMBL/GenBank/DDBJ whole genome shotgun (WGS) entry which is preliminary data.</text>
</comment>
<dbReference type="SUPFAM" id="SSF53098">
    <property type="entry name" value="Ribonuclease H-like"/>
    <property type="match status" value="1"/>
</dbReference>
<sequence>MSQISQFSDIYPSSIYDGDIADPLLSFPNEQFPPPDFSKGQHTLDSASNSGFLTPIPPPLIAPSLQRVGPGRSTAYILYADMSKDDFVDCDSIKLLMLKPVNQGQCAVNAKKSLIIQQMGGLLANAAQNAPKKSTVFTQEAWEQKLLQLLALSRLPFRFIEHPEFRELIAFARLAPTQPEIPSAITIRSRLRGYVQEQQQSILQKLPPNAKLSLALDCWTSPFQQAFMAVTGYFLDQDWDYREILLGFEPLSGSHSGVNLSEVVLKLLQQHSITDRVLAVTTDNASNNTTMMSSIQESLRSLELNNGSTIVRVPCIAHIIQLSLKDLLGKIKAIPKNESTEIDWSDDRVRSLRARQQKGEIIDTLNKVRNLAIYINASPQRRESFYNLQNEEPKLVPIQDYGQDHFALSKEEWRQIEYLLWITQPFFKFTTLLSKTKDVSIHLIFSIYNKLFTHLEKSKSALRRKKVAWKQLMLASLEAAEKKLSYYYGMTDTIDNNIYAIGTILSPQQKLQFFEGKDWDDPDNDWRAIYRASLEDYFQSYKRRHSDAQSTSRAQLSTVTISELEMECVAEESQSLVSGEYDELKEYLDSGIVRTPTCVFWKDHQHQFPALANLARDVLSIPATGAGVERLFNSARDVCHYRRGSLNPSTIQDLMMLMCTSRFEIEEGRRALINEYLSHEEIQANQEEKNTDTYLLEPISDDDEGDNEVNEDNVSAVLNTGQPMAVRAQSKRRQRDSSELEEGQHEEEGEPNLPNTQSRSSGRVRKRSRLLDGYEVETP</sequence>
<reference evidence="9" key="1">
    <citation type="journal article" date="2017" name="Nat. Microbiol.">
        <title>Global analysis of biosynthetic gene clusters reveals vast potential of secondary metabolite production in Penicillium species.</title>
        <authorList>
            <person name="Nielsen J.C."/>
            <person name="Grijseels S."/>
            <person name="Prigent S."/>
            <person name="Ji B."/>
            <person name="Dainat J."/>
            <person name="Nielsen K.F."/>
            <person name="Frisvad J.C."/>
            <person name="Workman M."/>
            <person name="Nielsen J."/>
        </authorList>
    </citation>
    <scope>NUCLEOTIDE SEQUENCE [LARGE SCALE GENOMIC DNA]</scope>
    <source>
        <strain evidence="9">IBT 31811</strain>
    </source>
</reference>
<feature type="region of interest" description="Disordered" evidence="6">
    <location>
        <begin position="683"/>
        <end position="779"/>
    </location>
</feature>